<evidence type="ECO:0000256" key="1">
    <source>
        <dbReference type="SAM" id="MobiDB-lite"/>
    </source>
</evidence>
<evidence type="ECO:0000313" key="3">
    <source>
        <dbReference type="Proteomes" id="UP000614287"/>
    </source>
</evidence>
<accession>A0A8J3FZW6</accession>
<dbReference type="EMBL" id="BMZG01000002">
    <property type="protein sequence ID" value="GHA66624.1"/>
    <property type="molecule type" value="Genomic_DNA"/>
</dbReference>
<protein>
    <submittedName>
        <fullName evidence="2">Uncharacterized protein</fullName>
    </submittedName>
</protein>
<sequence>MLTTAGETCATNGVKSGKPVTNGVDEVAGGVTAIGSGVCVAVADSWAEQLLRNKRLLMNKPLRIAVFMRDDA</sequence>
<feature type="compositionally biased region" description="Polar residues" evidence="1">
    <location>
        <begin position="1"/>
        <end position="14"/>
    </location>
</feature>
<organism evidence="2 3">
    <name type="scientific">Formosimonas limnophila</name>
    <dbReference type="NCBI Taxonomy" id="1384487"/>
    <lineage>
        <taxon>Bacteria</taxon>
        <taxon>Pseudomonadati</taxon>
        <taxon>Pseudomonadota</taxon>
        <taxon>Betaproteobacteria</taxon>
        <taxon>Burkholderiales</taxon>
        <taxon>Burkholderiaceae</taxon>
        <taxon>Formosimonas</taxon>
    </lineage>
</organism>
<feature type="region of interest" description="Disordered" evidence="1">
    <location>
        <begin position="1"/>
        <end position="21"/>
    </location>
</feature>
<evidence type="ECO:0000313" key="2">
    <source>
        <dbReference type="EMBL" id="GHA66624.1"/>
    </source>
</evidence>
<reference evidence="2" key="2">
    <citation type="submission" date="2020-09" db="EMBL/GenBank/DDBJ databases">
        <authorList>
            <person name="Sun Q."/>
            <person name="Kim S."/>
        </authorList>
    </citation>
    <scope>NUCLEOTIDE SEQUENCE</scope>
    <source>
        <strain evidence="2">KCTC 32501</strain>
    </source>
</reference>
<dbReference type="AlphaFoldDB" id="A0A8J3FZW6"/>
<gene>
    <name evidence="2" type="ORF">GCM10009007_03910</name>
</gene>
<reference evidence="2" key="1">
    <citation type="journal article" date="2014" name="Int. J. Syst. Evol. Microbiol.">
        <title>Complete genome sequence of Corynebacterium casei LMG S-19264T (=DSM 44701T), isolated from a smear-ripened cheese.</title>
        <authorList>
            <consortium name="US DOE Joint Genome Institute (JGI-PGF)"/>
            <person name="Walter F."/>
            <person name="Albersmeier A."/>
            <person name="Kalinowski J."/>
            <person name="Ruckert C."/>
        </authorList>
    </citation>
    <scope>NUCLEOTIDE SEQUENCE</scope>
    <source>
        <strain evidence="2">KCTC 32501</strain>
    </source>
</reference>
<name>A0A8J3FZW6_9BURK</name>
<proteinExistence type="predicted"/>
<keyword evidence="3" id="KW-1185">Reference proteome</keyword>
<comment type="caution">
    <text evidence="2">The sequence shown here is derived from an EMBL/GenBank/DDBJ whole genome shotgun (WGS) entry which is preliminary data.</text>
</comment>
<dbReference type="Proteomes" id="UP000614287">
    <property type="component" value="Unassembled WGS sequence"/>
</dbReference>